<comment type="caution">
    <text evidence="2">The sequence shown here is derived from an EMBL/GenBank/DDBJ whole genome shotgun (WGS) entry which is preliminary data.</text>
</comment>
<evidence type="ECO:0000313" key="2">
    <source>
        <dbReference type="EMBL" id="KAG5580682.1"/>
    </source>
</evidence>
<dbReference type="AlphaFoldDB" id="A0A9J5WY24"/>
<protein>
    <submittedName>
        <fullName evidence="2">Uncharacterized protein</fullName>
    </submittedName>
</protein>
<keyword evidence="3" id="KW-1185">Reference proteome</keyword>
<evidence type="ECO:0000256" key="1">
    <source>
        <dbReference type="SAM" id="Phobius"/>
    </source>
</evidence>
<dbReference type="Proteomes" id="UP000824120">
    <property type="component" value="Chromosome 10"/>
</dbReference>
<sequence length="67" mass="7714">MTIPNVDFSVVDTMGPCFKILVSFLIGMIQNFLSRRMCVVEIIFVNVIVINARYPFILKGCHFLEEM</sequence>
<keyword evidence="1" id="KW-0472">Membrane</keyword>
<reference evidence="2 3" key="1">
    <citation type="submission" date="2020-09" db="EMBL/GenBank/DDBJ databases">
        <title>De no assembly of potato wild relative species, Solanum commersonii.</title>
        <authorList>
            <person name="Cho K."/>
        </authorList>
    </citation>
    <scope>NUCLEOTIDE SEQUENCE [LARGE SCALE GENOMIC DNA]</scope>
    <source>
        <strain evidence="2">LZ3.2</strain>
        <tissue evidence="2">Leaf</tissue>
    </source>
</reference>
<dbReference type="EMBL" id="JACXVP010000010">
    <property type="protein sequence ID" value="KAG5580682.1"/>
    <property type="molecule type" value="Genomic_DNA"/>
</dbReference>
<feature type="transmembrane region" description="Helical" evidence="1">
    <location>
        <begin position="6"/>
        <end position="26"/>
    </location>
</feature>
<keyword evidence="1" id="KW-1133">Transmembrane helix</keyword>
<name>A0A9J5WY24_SOLCO</name>
<keyword evidence="1" id="KW-0812">Transmembrane</keyword>
<feature type="transmembrane region" description="Helical" evidence="1">
    <location>
        <begin position="38"/>
        <end position="57"/>
    </location>
</feature>
<accession>A0A9J5WY24</accession>
<gene>
    <name evidence="2" type="ORF">H5410_051309</name>
</gene>
<organism evidence="2 3">
    <name type="scientific">Solanum commersonii</name>
    <name type="common">Commerson's wild potato</name>
    <name type="synonym">Commerson's nightshade</name>
    <dbReference type="NCBI Taxonomy" id="4109"/>
    <lineage>
        <taxon>Eukaryota</taxon>
        <taxon>Viridiplantae</taxon>
        <taxon>Streptophyta</taxon>
        <taxon>Embryophyta</taxon>
        <taxon>Tracheophyta</taxon>
        <taxon>Spermatophyta</taxon>
        <taxon>Magnoliopsida</taxon>
        <taxon>eudicotyledons</taxon>
        <taxon>Gunneridae</taxon>
        <taxon>Pentapetalae</taxon>
        <taxon>asterids</taxon>
        <taxon>lamiids</taxon>
        <taxon>Solanales</taxon>
        <taxon>Solanaceae</taxon>
        <taxon>Solanoideae</taxon>
        <taxon>Solaneae</taxon>
        <taxon>Solanum</taxon>
    </lineage>
</organism>
<evidence type="ECO:0000313" key="3">
    <source>
        <dbReference type="Proteomes" id="UP000824120"/>
    </source>
</evidence>
<proteinExistence type="predicted"/>